<evidence type="ECO:0000256" key="3">
    <source>
        <dbReference type="SAM" id="Phobius"/>
    </source>
</evidence>
<keyword evidence="3" id="KW-0812">Transmembrane</keyword>
<dbReference type="PROSITE" id="PS50194">
    <property type="entry name" value="FILAMIN_REPEAT"/>
    <property type="match status" value="1"/>
</dbReference>
<feature type="repeat" description="Filamin" evidence="1">
    <location>
        <begin position="559"/>
        <end position="588"/>
    </location>
</feature>
<dbReference type="InterPro" id="IPR017868">
    <property type="entry name" value="Filamin/ABP280_repeat-like"/>
</dbReference>
<feature type="region of interest" description="Disordered" evidence="2">
    <location>
        <begin position="78"/>
        <end position="140"/>
    </location>
</feature>
<accession>A0A7R9BTR2</accession>
<dbReference type="Proteomes" id="UP000678499">
    <property type="component" value="Unassembled WGS sequence"/>
</dbReference>
<dbReference type="InterPro" id="IPR014756">
    <property type="entry name" value="Ig_E-set"/>
</dbReference>
<name>A0A7R9BTR2_9CRUS</name>
<dbReference type="SUPFAM" id="SSF81296">
    <property type="entry name" value="E set domains"/>
    <property type="match status" value="1"/>
</dbReference>
<dbReference type="InterPro" id="IPR013783">
    <property type="entry name" value="Ig-like_fold"/>
</dbReference>
<organism evidence="4">
    <name type="scientific">Notodromas monacha</name>
    <dbReference type="NCBI Taxonomy" id="399045"/>
    <lineage>
        <taxon>Eukaryota</taxon>
        <taxon>Metazoa</taxon>
        <taxon>Ecdysozoa</taxon>
        <taxon>Arthropoda</taxon>
        <taxon>Crustacea</taxon>
        <taxon>Oligostraca</taxon>
        <taxon>Ostracoda</taxon>
        <taxon>Podocopa</taxon>
        <taxon>Podocopida</taxon>
        <taxon>Cypridocopina</taxon>
        <taxon>Cypridoidea</taxon>
        <taxon>Cyprididae</taxon>
        <taxon>Notodromas</taxon>
    </lineage>
</organism>
<dbReference type="InterPro" id="IPR036872">
    <property type="entry name" value="CH_dom_sf"/>
</dbReference>
<evidence type="ECO:0000313" key="5">
    <source>
        <dbReference type="Proteomes" id="UP000678499"/>
    </source>
</evidence>
<feature type="region of interest" description="Disordered" evidence="2">
    <location>
        <begin position="370"/>
        <end position="392"/>
    </location>
</feature>
<evidence type="ECO:0000256" key="2">
    <source>
        <dbReference type="SAM" id="MobiDB-lite"/>
    </source>
</evidence>
<feature type="transmembrane region" description="Helical" evidence="3">
    <location>
        <begin position="12"/>
        <end position="31"/>
    </location>
</feature>
<evidence type="ECO:0000256" key="1">
    <source>
        <dbReference type="PROSITE-ProRule" id="PRU00087"/>
    </source>
</evidence>
<sequence>MWSQTKRLFQTTCFEILNLCHALIWSFWGFLLNNSFTVMCAIALDDLANCKSDKELINWVRETLSSRRSVDERHLSSISLPAPGYQSDDASSASSVDGSTDTSEDSSSLSDPVGRSSYRKRFSPGRRRNKSSKSRKTAAAVMAAAKGLRLSSVSKAMNRSERNGKMRRTRGYDGFRSKDESNEQNLSLDGQLWWDGRLTCRLMNVLIPGSCPRPDLLDSTQHTSNVALALKLAKRFLGRKPEMDVDDFRQLKCKSLSGIKAKRCFRNFLSDLQAKAVIIQQQISAAQDSSSQRSSIQSNNDQSGEFGAKMQKRHTVSQFLLGDDLLADLSSLANGEMRRRTSDSALVDAKKQSEAAQALLEVSVPFLKPQLSRQSSTGPSPPPYEVKAEGPGLKHAQQFRKAEFNIRYCGSASDCGSQQFSWFVTPPHGSGQPEKPSPTVVTPAVSCSPCTGGDFARIMDLVVDIKGPRENFCTEHLTRRSPRQRPARDAGYCQSCTSDAHLASLWRRRTFSSMEDLDSPKASSISKPTKPPLCRHSAAICLSSIPYEYEILSRCVVFRYTPQSSGEHTVSLFWGGRHIAGSPFRVRCSAAATTSVGKAASSKGADFYLRRNQSCAVMSNKSFPVDPATAKRRERFKAQRNVLSSADIYATRADLAKASRLLKLQQEADSDSAVPPSTQRQRKKNNLTLLLARMRPSSTSENTEMPILNTKAPQRVMNRQCSEESLVLRRRSMENSSAEDPRKISAEGLLGGSNKAFFVRPVRGKRVLRRTVFLGQQQLNI</sequence>
<protein>
    <submittedName>
        <fullName evidence="4">Uncharacterized protein</fullName>
    </submittedName>
</protein>
<dbReference type="SUPFAM" id="SSF47576">
    <property type="entry name" value="Calponin-homology domain, CH-domain"/>
    <property type="match status" value="1"/>
</dbReference>
<dbReference type="Gene3D" id="2.60.40.10">
    <property type="entry name" value="Immunoglobulins"/>
    <property type="match status" value="1"/>
</dbReference>
<dbReference type="OrthoDB" id="6352155at2759"/>
<feature type="region of interest" description="Disordered" evidence="2">
    <location>
        <begin position="666"/>
        <end position="686"/>
    </location>
</feature>
<keyword evidence="3" id="KW-1133">Transmembrane helix</keyword>
<keyword evidence="5" id="KW-1185">Reference proteome</keyword>
<gene>
    <name evidence="4" type="ORF">NMOB1V02_LOCUS7709</name>
</gene>
<feature type="non-terminal residue" evidence="4">
    <location>
        <position position="1"/>
    </location>
</feature>
<dbReference type="AlphaFoldDB" id="A0A7R9BTR2"/>
<reference evidence="4" key="1">
    <citation type="submission" date="2020-11" db="EMBL/GenBank/DDBJ databases">
        <authorList>
            <person name="Tran Van P."/>
        </authorList>
    </citation>
    <scope>NUCLEOTIDE SEQUENCE</scope>
</reference>
<evidence type="ECO:0000313" key="4">
    <source>
        <dbReference type="EMBL" id="CAD7280045.1"/>
    </source>
</evidence>
<feature type="compositionally biased region" description="Low complexity" evidence="2">
    <location>
        <begin position="87"/>
        <end position="111"/>
    </location>
</feature>
<keyword evidence="3" id="KW-0472">Membrane</keyword>
<proteinExistence type="predicted"/>
<feature type="compositionally biased region" description="Basic residues" evidence="2">
    <location>
        <begin position="117"/>
        <end position="136"/>
    </location>
</feature>
<dbReference type="EMBL" id="CAJPEX010001910">
    <property type="protein sequence ID" value="CAG0920197.1"/>
    <property type="molecule type" value="Genomic_DNA"/>
</dbReference>
<dbReference type="EMBL" id="OA883947">
    <property type="protein sequence ID" value="CAD7280045.1"/>
    <property type="molecule type" value="Genomic_DNA"/>
</dbReference>